<accession>A0AAV7T7Y7</accession>
<dbReference type="AlphaFoldDB" id="A0AAV7T7Y7"/>
<dbReference type="Proteomes" id="UP001066276">
    <property type="component" value="Chromosome 4_1"/>
</dbReference>
<dbReference type="EMBL" id="JANPWB010000007">
    <property type="protein sequence ID" value="KAJ1172531.1"/>
    <property type="molecule type" value="Genomic_DNA"/>
</dbReference>
<comment type="caution">
    <text evidence="1">The sequence shown here is derived from an EMBL/GenBank/DDBJ whole genome shotgun (WGS) entry which is preliminary data.</text>
</comment>
<protein>
    <submittedName>
        <fullName evidence="1">Uncharacterized protein</fullName>
    </submittedName>
</protein>
<organism evidence="1 2">
    <name type="scientific">Pleurodeles waltl</name>
    <name type="common">Iberian ribbed newt</name>
    <dbReference type="NCBI Taxonomy" id="8319"/>
    <lineage>
        <taxon>Eukaryota</taxon>
        <taxon>Metazoa</taxon>
        <taxon>Chordata</taxon>
        <taxon>Craniata</taxon>
        <taxon>Vertebrata</taxon>
        <taxon>Euteleostomi</taxon>
        <taxon>Amphibia</taxon>
        <taxon>Batrachia</taxon>
        <taxon>Caudata</taxon>
        <taxon>Salamandroidea</taxon>
        <taxon>Salamandridae</taxon>
        <taxon>Pleurodelinae</taxon>
        <taxon>Pleurodeles</taxon>
    </lineage>
</organism>
<name>A0AAV7T7Y7_PLEWA</name>
<sequence length="77" mass="8430">MGLCMARGEPLLSELLLKAPHWADRSSPLFPCGEAIASSRFLLRSHADLETDLASLHLRVDRSTSLPPVSPSPLAHW</sequence>
<reference evidence="1" key="1">
    <citation type="journal article" date="2022" name="bioRxiv">
        <title>Sequencing and chromosome-scale assembly of the giantPleurodeles waltlgenome.</title>
        <authorList>
            <person name="Brown T."/>
            <person name="Elewa A."/>
            <person name="Iarovenko S."/>
            <person name="Subramanian E."/>
            <person name="Araus A.J."/>
            <person name="Petzold A."/>
            <person name="Susuki M."/>
            <person name="Suzuki K.-i.T."/>
            <person name="Hayashi T."/>
            <person name="Toyoda A."/>
            <person name="Oliveira C."/>
            <person name="Osipova E."/>
            <person name="Leigh N.D."/>
            <person name="Simon A."/>
            <person name="Yun M.H."/>
        </authorList>
    </citation>
    <scope>NUCLEOTIDE SEQUENCE</scope>
    <source>
        <strain evidence="1">20211129_DDA</strain>
        <tissue evidence="1">Liver</tissue>
    </source>
</reference>
<gene>
    <name evidence="1" type="ORF">NDU88_004377</name>
</gene>
<proteinExistence type="predicted"/>
<keyword evidence="2" id="KW-1185">Reference proteome</keyword>
<evidence type="ECO:0000313" key="2">
    <source>
        <dbReference type="Proteomes" id="UP001066276"/>
    </source>
</evidence>
<evidence type="ECO:0000313" key="1">
    <source>
        <dbReference type="EMBL" id="KAJ1172531.1"/>
    </source>
</evidence>